<reference evidence="1 2" key="1">
    <citation type="submission" date="2023-02" db="EMBL/GenBank/DDBJ databases">
        <title>Oceanobacillus kimchii IFOP_LL358 isolated form Alexandrium catenella lab strain.</title>
        <authorList>
            <person name="Gajardo G."/>
            <person name="Ueki S."/>
            <person name="Maruyama F."/>
        </authorList>
    </citation>
    <scope>NUCLEOTIDE SEQUENCE [LARGE SCALE GENOMIC DNA]</scope>
    <source>
        <strain evidence="1 2">IFOP_LL358</strain>
    </source>
</reference>
<dbReference type="Proteomes" id="UP001275436">
    <property type="component" value="Unassembled WGS sequence"/>
</dbReference>
<comment type="caution">
    <text evidence="1">The sequence shown here is derived from an EMBL/GenBank/DDBJ whole genome shotgun (WGS) entry which is preliminary data.</text>
</comment>
<proteinExistence type="predicted"/>
<name>A0ABQ5TKP9_9BACI</name>
<accession>A0ABQ5TKP9</accession>
<evidence type="ECO:0000313" key="2">
    <source>
        <dbReference type="Proteomes" id="UP001275436"/>
    </source>
</evidence>
<organism evidence="1 2">
    <name type="scientific">Oceanobacillus kimchii</name>
    <dbReference type="NCBI Taxonomy" id="746691"/>
    <lineage>
        <taxon>Bacteria</taxon>
        <taxon>Bacillati</taxon>
        <taxon>Bacillota</taxon>
        <taxon>Bacilli</taxon>
        <taxon>Bacillales</taxon>
        <taxon>Bacillaceae</taxon>
        <taxon>Oceanobacillus</taxon>
    </lineage>
</organism>
<sequence length="62" mass="7035">MRKIILWTNKTGLEQFENGEIFYAKSEKDYRNIFPFYVSPENILGNIGGVLAIDTGSDADFS</sequence>
<dbReference type="EMBL" id="BSKO01000001">
    <property type="protein sequence ID" value="GLO66208.1"/>
    <property type="molecule type" value="Genomic_DNA"/>
</dbReference>
<gene>
    <name evidence="1" type="ORF">MACH08_19920</name>
</gene>
<dbReference type="RefSeq" id="WP_317958086.1">
    <property type="nucleotide sequence ID" value="NZ_BSKO01000001.1"/>
</dbReference>
<keyword evidence="2" id="KW-1185">Reference proteome</keyword>
<protein>
    <submittedName>
        <fullName evidence="1">Uncharacterized protein</fullName>
    </submittedName>
</protein>
<evidence type="ECO:0000313" key="1">
    <source>
        <dbReference type="EMBL" id="GLO66208.1"/>
    </source>
</evidence>